<evidence type="ECO:0000256" key="10">
    <source>
        <dbReference type="ARBA" id="ARBA00022771"/>
    </source>
</evidence>
<evidence type="ECO:0000256" key="5">
    <source>
        <dbReference type="ARBA" id="ARBA00005884"/>
    </source>
</evidence>
<dbReference type="EC" id="2.3.2.31" evidence="6"/>
<gene>
    <name evidence="17" type="ORF">FH972_021677</name>
</gene>
<evidence type="ECO:0000256" key="2">
    <source>
        <dbReference type="ARBA" id="ARBA00001947"/>
    </source>
</evidence>
<dbReference type="OrthoDB" id="9977870at2759"/>
<dbReference type="Pfam" id="PF01485">
    <property type="entry name" value="IBR"/>
    <property type="match status" value="1"/>
</dbReference>
<comment type="cofactor">
    <cofactor evidence="2">
        <name>Zn(2+)</name>
        <dbReference type="ChEBI" id="CHEBI:29105"/>
    </cofactor>
</comment>
<keyword evidence="11" id="KW-0833">Ubl conjugation pathway</keyword>
<keyword evidence="10 13" id="KW-0863">Zinc-finger</keyword>
<evidence type="ECO:0000256" key="12">
    <source>
        <dbReference type="ARBA" id="ARBA00022833"/>
    </source>
</evidence>
<dbReference type="Proteomes" id="UP000327013">
    <property type="component" value="Unassembled WGS sequence"/>
</dbReference>
<evidence type="ECO:0000256" key="7">
    <source>
        <dbReference type="ARBA" id="ARBA00022679"/>
    </source>
</evidence>
<feature type="domain" description="RING-type" evidence="16">
    <location>
        <begin position="155"/>
        <end position="353"/>
    </location>
</feature>
<evidence type="ECO:0000256" key="1">
    <source>
        <dbReference type="ARBA" id="ARBA00001798"/>
    </source>
</evidence>
<comment type="similarity">
    <text evidence="5">Belongs to the RBR family. Ariadne subfamily.</text>
</comment>
<dbReference type="InterPro" id="IPR044066">
    <property type="entry name" value="TRIAD_supradom"/>
</dbReference>
<feature type="compositionally biased region" description="Low complexity" evidence="14">
    <location>
        <begin position="371"/>
        <end position="380"/>
    </location>
</feature>
<keyword evidence="12" id="KW-0862">Zinc</keyword>
<evidence type="ECO:0000256" key="6">
    <source>
        <dbReference type="ARBA" id="ARBA00012251"/>
    </source>
</evidence>
<feature type="region of interest" description="Disordered" evidence="14">
    <location>
        <begin position="360"/>
        <end position="380"/>
    </location>
</feature>
<evidence type="ECO:0000313" key="18">
    <source>
        <dbReference type="Proteomes" id="UP000327013"/>
    </source>
</evidence>
<keyword evidence="9" id="KW-0677">Repeat</keyword>
<dbReference type="Gene3D" id="3.30.40.10">
    <property type="entry name" value="Zinc/RING finger domain, C3HC4 (zinc finger)"/>
    <property type="match status" value="1"/>
</dbReference>
<accession>A0A5N6KQ03</accession>
<keyword evidence="8" id="KW-0479">Metal-binding</keyword>
<comment type="caution">
    <text evidence="17">The sequence shown here is derived from an EMBL/GenBank/DDBJ whole genome shotgun (WGS) entry which is preliminary data.</text>
</comment>
<dbReference type="SMART" id="SM00647">
    <property type="entry name" value="IBR"/>
    <property type="match status" value="1"/>
</dbReference>
<evidence type="ECO:0000256" key="11">
    <source>
        <dbReference type="ARBA" id="ARBA00022786"/>
    </source>
</evidence>
<evidence type="ECO:0000256" key="3">
    <source>
        <dbReference type="ARBA" id="ARBA00003976"/>
    </source>
</evidence>
<dbReference type="CDD" id="cd20335">
    <property type="entry name" value="BRcat_RBR"/>
    <property type="match status" value="1"/>
</dbReference>
<dbReference type="PROSITE" id="PS00518">
    <property type="entry name" value="ZF_RING_1"/>
    <property type="match status" value="1"/>
</dbReference>
<comment type="function">
    <text evidence="3">Might act as an E3 ubiquitin-protein ligase, or as part of E3 complex, which accepts ubiquitin from specific E2 ubiquitin-conjugating enzymes and then transfers it to substrates.</text>
</comment>
<dbReference type="InterPro" id="IPR013083">
    <property type="entry name" value="Znf_RING/FYVE/PHD"/>
</dbReference>
<dbReference type="InterPro" id="IPR031127">
    <property type="entry name" value="E3_UB_ligase_RBR"/>
</dbReference>
<dbReference type="PANTHER" id="PTHR11685">
    <property type="entry name" value="RBR FAMILY RING FINGER AND IBR DOMAIN-CONTAINING"/>
    <property type="match status" value="1"/>
</dbReference>
<evidence type="ECO:0000256" key="4">
    <source>
        <dbReference type="ARBA" id="ARBA00004906"/>
    </source>
</evidence>
<dbReference type="UniPathway" id="UPA00143"/>
<evidence type="ECO:0000259" key="16">
    <source>
        <dbReference type="PROSITE" id="PS51873"/>
    </source>
</evidence>
<dbReference type="GO" id="GO:0061630">
    <property type="term" value="F:ubiquitin protein ligase activity"/>
    <property type="evidence" value="ECO:0007669"/>
    <property type="project" value="UniProtKB-EC"/>
</dbReference>
<reference evidence="17 18" key="1">
    <citation type="submission" date="2019-06" db="EMBL/GenBank/DDBJ databases">
        <title>A chromosomal-level reference genome of Carpinus fangiana (Coryloideae, Betulaceae).</title>
        <authorList>
            <person name="Yang X."/>
            <person name="Wang Z."/>
            <person name="Zhang L."/>
            <person name="Hao G."/>
            <person name="Liu J."/>
            <person name="Yang Y."/>
        </authorList>
    </citation>
    <scope>NUCLEOTIDE SEQUENCE [LARGE SCALE GENOMIC DNA]</scope>
    <source>
        <strain evidence="17">Cfa_2016G</strain>
        <tissue evidence="17">Leaf</tissue>
    </source>
</reference>
<sequence length="485" mass="52707">MAEPQQHVDRGEDHESAVSLLAMQLDNLNTLLSDLPEGQNNEDVDLRAVLLAQREEVESSLASTRDRALCISISKAVETDGPLISLAQAHELHQKPTDTHADEAEPTMQPAEDSDSHGSGQHVDVHPDRLIEHLWSYNIVPQPPLDEASAGTPTAELECSVCLEKNPATQSYNSPCGHVYCHVCLRRVFHEATLNGPYLEPYCCDTPIPLATVNTLVGPSILAKHQLATLEHSSTDRTYCANTHCASFIPPHLTHKTLATCHNCHHRTCILCKSTSHPGAVCDRTADDPILQLADQEGWRRCYQCRTLVELETGCYHMTYLLPLLLLFIRSHQTNTPQLPLRRGVLLPVRRPLADLRVPALHHPPKRHPPASMTAGSTSLGGSSAASASAGCRASSASAGGAGCVPAASAMWRFDGVEDARHESREGRNWEEGSRAVNCVGQGLKMADCVYIEHTIEQSRNNLQVWGHGSGSAPLTSLSGRQADA</sequence>
<dbReference type="GO" id="GO:0008270">
    <property type="term" value="F:zinc ion binding"/>
    <property type="evidence" value="ECO:0007669"/>
    <property type="project" value="UniProtKB-KW"/>
</dbReference>
<dbReference type="GO" id="GO:0016567">
    <property type="term" value="P:protein ubiquitination"/>
    <property type="evidence" value="ECO:0007669"/>
    <property type="project" value="UniProtKB-UniPathway"/>
</dbReference>
<feature type="region of interest" description="Disordered" evidence="14">
    <location>
        <begin position="95"/>
        <end position="123"/>
    </location>
</feature>
<evidence type="ECO:0000259" key="15">
    <source>
        <dbReference type="PROSITE" id="PS50089"/>
    </source>
</evidence>
<proteinExistence type="inferred from homology"/>
<evidence type="ECO:0000256" key="8">
    <source>
        <dbReference type="ARBA" id="ARBA00022723"/>
    </source>
</evidence>
<dbReference type="InterPro" id="IPR017907">
    <property type="entry name" value="Znf_RING_CS"/>
</dbReference>
<keyword evidence="18" id="KW-1185">Reference proteome</keyword>
<protein>
    <recommendedName>
        <fullName evidence="6">RBR-type E3 ubiquitin transferase</fullName>
        <ecNumber evidence="6">2.3.2.31</ecNumber>
    </recommendedName>
</protein>
<dbReference type="EMBL" id="VIBQ01000010">
    <property type="protein sequence ID" value="KAB8338732.1"/>
    <property type="molecule type" value="Genomic_DNA"/>
</dbReference>
<dbReference type="PROSITE" id="PS50089">
    <property type="entry name" value="ZF_RING_2"/>
    <property type="match status" value="1"/>
</dbReference>
<evidence type="ECO:0000256" key="14">
    <source>
        <dbReference type="SAM" id="MobiDB-lite"/>
    </source>
</evidence>
<dbReference type="SUPFAM" id="SSF57850">
    <property type="entry name" value="RING/U-box"/>
    <property type="match status" value="1"/>
</dbReference>
<comment type="catalytic activity">
    <reaction evidence="1">
        <text>[E2 ubiquitin-conjugating enzyme]-S-ubiquitinyl-L-cysteine + [acceptor protein]-L-lysine = [E2 ubiquitin-conjugating enzyme]-L-cysteine + [acceptor protein]-N(6)-ubiquitinyl-L-lysine.</text>
        <dbReference type="EC" id="2.3.2.31"/>
    </reaction>
</comment>
<dbReference type="InterPro" id="IPR001841">
    <property type="entry name" value="Znf_RING"/>
</dbReference>
<comment type="pathway">
    <text evidence="4">Protein modification; protein ubiquitination.</text>
</comment>
<name>A0A5N6KQ03_9ROSI</name>
<evidence type="ECO:0000313" key="17">
    <source>
        <dbReference type="EMBL" id="KAB8338732.1"/>
    </source>
</evidence>
<dbReference type="InterPro" id="IPR002867">
    <property type="entry name" value="IBR_dom"/>
</dbReference>
<evidence type="ECO:0000256" key="9">
    <source>
        <dbReference type="ARBA" id="ARBA00022737"/>
    </source>
</evidence>
<evidence type="ECO:0000256" key="13">
    <source>
        <dbReference type="PROSITE-ProRule" id="PRU00175"/>
    </source>
</evidence>
<organism evidence="17 18">
    <name type="scientific">Carpinus fangiana</name>
    <dbReference type="NCBI Taxonomy" id="176857"/>
    <lineage>
        <taxon>Eukaryota</taxon>
        <taxon>Viridiplantae</taxon>
        <taxon>Streptophyta</taxon>
        <taxon>Embryophyta</taxon>
        <taxon>Tracheophyta</taxon>
        <taxon>Spermatophyta</taxon>
        <taxon>Magnoliopsida</taxon>
        <taxon>eudicotyledons</taxon>
        <taxon>Gunneridae</taxon>
        <taxon>Pentapetalae</taxon>
        <taxon>rosids</taxon>
        <taxon>fabids</taxon>
        <taxon>Fagales</taxon>
        <taxon>Betulaceae</taxon>
        <taxon>Carpinus</taxon>
    </lineage>
</organism>
<feature type="domain" description="RING-type" evidence="15">
    <location>
        <begin position="159"/>
        <end position="203"/>
    </location>
</feature>
<keyword evidence="7" id="KW-0808">Transferase</keyword>
<dbReference type="PROSITE" id="PS51873">
    <property type="entry name" value="TRIAD"/>
    <property type="match status" value="1"/>
</dbReference>
<dbReference type="AlphaFoldDB" id="A0A5N6KQ03"/>